<proteinExistence type="predicted"/>
<sequence length="577" mass="64731">MTNHSLTSTTSNADSVHVFHTVHTVDSLVSTWQPNNMDNMDAMAPRFPNTSEVTTGPSPTLNGLPTEILCMVFGHYVPHPWAKLKSDAPEPYLSQECQSLHWSKRRSSLNRKDLVSLCLTSKRLKAIAQPIIYRKFPLGFGHLNSSLTCRCLASFLRTMAERRDLAKLVNGIYIHPMLPVNNIDKKRAQEVLDQVARGEIIQLAEFMAHLPDLQHPSTPSRVIASALLSVLLTILPNLDHFGGEVGHVVTSVNVSIRRSAMRAAGLDRLQLETIDIFSKDQPTPCHRIIRPRPKRNPYAYAGKILNLAPGIKTLNLHRCNDSSWNFAMGSKLQTLRITQTEIGKDHFKALLSSCANLNTFVYEAVMPTEDTFRNFVYDFNDAVSHYLQPSDAVNKLAHLSGTLKSLHLDFRGWELRQVLGRATYDLISSLAQFVVLEELSISSNAIYLEERHKVNPSVPENEQRLAQVLPPNITTLRLCGVSQFTTPRLQEGLLYLTDSISRGEFPKLKQVRCYESVDKPSTSWKDWQLRRTSIKTRFSMVGVDFAYDSDLEISDAMALAGGPPFGESDSEGEGNYF</sequence>
<protein>
    <submittedName>
        <fullName evidence="1">Uncharacterized protein</fullName>
    </submittedName>
</protein>
<dbReference type="EMBL" id="MU393599">
    <property type="protein sequence ID" value="KAI4860118.1"/>
    <property type="molecule type" value="Genomic_DNA"/>
</dbReference>
<keyword evidence="2" id="KW-1185">Reference proteome</keyword>
<dbReference type="Proteomes" id="UP001497700">
    <property type="component" value="Unassembled WGS sequence"/>
</dbReference>
<reference evidence="1 2" key="1">
    <citation type="journal article" date="2022" name="New Phytol.">
        <title>Ecological generalism drives hyperdiversity of secondary metabolite gene clusters in xylarialean endophytes.</title>
        <authorList>
            <person name="Franco M.E.E."/>
            <person name="Wisecaver J.H."/>
            <person name="Arnold A.E."/>
            <person name="Ju Y.M."/>
            <person name="Slot J.C."/>
            <person name="Ahrendt S."/>
            <person name="Moore L.P."/>
            <person name="Eastman K.E."/>
            <person name="Scott K."/>
            <person name="Konkel Z."/>
            <person name="Mondo S.J."/>
            <person name="Kuo A."/>
            <person name="Hayes R.D."/>
            <person name="Haridas S."/>
            <person name="Andreopoulos B."/>
            <person name="Riley R."/>
            <person name="LaButti K."/>
            <person name="Pangilinan J."/>
            <person name="Lipzen A."/>
            <person name="Amirebrahimi M."/>
            <person name="Yan J."/>
            <person name="Adam C."/>
            <person name="Keymanesh K."/>
            <person name="Ng V."/>
            <person name="Louie K."/>
            <person name="Northen T."/>
            <person name="Drula E."/>
            <person name="Henrissat B."/>
            <person name="Hsieh H.M."/>
            <person name="Youens-Clark K."/>
            <person name="Lutzoni F."/>
            <person name="Miadlikowska J."/>
            <person name="Eastwood D.C."/>
            <person name="Hamelin R.C."/>
            <person name="Grigoriev I.V."/>
            <person name="U'Ren J.M."/>
        </authorList>
    </citation>
    <scope>NUCLEOTIDE SEQUENCE [LARGE SCALE GENOMIC DNA]</scope>
    <source>
        <strain evidence="1 2">CBS 119005</strain>
    </source>
</reference>
<gene>
    <name evidence="1" type="ORF">F4820DRAFT_437826</name>
</gene>
<organism evidence="1 2">
    <name type="scientific">Hypoxylon rubiginosum</name>
    <dbReference type="NCBI Taxonomy" id="110542"/>
    <lineage>
        <taxon>Eukaryota</taxon>
        <taxon>Fungi</taxon>
        <taxon>Dikarya</taxon>
        <taxon>Ascomycota</taxon>
        <taxon>Pezizomycotina</taxon>
        <taxon>Sordariomycetes</taxon>
        <taxon>Xylariomycetidae</taxon>
        <taxon>Xylariales</taxon>
        <taxon>Hypoxylaceae</taxon>
        <taxon>Hypoxylon</taxon>
    </lineage>
</organism>
<evidence type="ECO:0000313" key="2">
    <source>
        <dbReference type="Proteomes" id="UP001497700"/>
    </source>
</evidence>
<name>A0ACB9YLT2_9PEZI</name>
<evidence type="ECO:0000313" key="1">
    <source>
        <dbReference type="EMBL" id="KAI4860118.1"/>
    </source>
</evidence>
<accession>A0ACB9YLT2</accession>
<comment type="caution">
    <text evidence="1">The sequence shown here is derived from an EMBL/GenBank/DDBJ whole genome shotgun (WGS) entry which is preliminary data.</text>
</comment>